<dbReference type="EMBL" id="JARAKH010000014">
    <property type="protein sequence ID" value="KAK8397292.1"/>
    <property type="molecule type" value="Genomic_DNA"/>
</dbReference>
<dbReference type="SMART" id="SM00034">
    <property type="entry name" value="CLECT"/>
    <property type="match status" value="1"/>
</dbReference>
<evidence type="ECO:0000256" key="5">
    <source>
        <dbReference type="ARBA" id="ARBA00023157"/>
    </source>
</evidence>
<feature type="transmembrane region" description="Helical" evidence="9">
    <location>
        <begin position="873"/>
        <end position="897"/>
    </location>
</feature>
<evidence type="ECO:0000256" key="1">
    <source>
        <dbReference type="ARBA" id="ARBA00004141"/>
    </source>
</evidence>
<keyword evidence="5 6" id="KW-1015">Disulfide bond</keyword>
<evidence type="ECO:0000256" key="4">
    <source>
        <dbReference type="ARBA" id="ARBA00023136"/>
    </source>
</evidence>
<feature type="domain" description="Pentraxin (PTX)" evidence="11">
    <location>
        <begin position="37"/>
        <end position="252"/>
    </location>
</feature>
<dbReference type="InterPro" id="IPR006202">
    <property type="entry name" value="Neur_chan_lig-bd"/>
</dbReference>
<dbReference type="SUPFAM" id="SSF57424">
    <property type="entry name" value="LDL receptor-like module"/>
    <property type="match status" value="1"/>
</dbReference>
<dbReference type="PROSITE" id="PS50041">
    <property type="entry name" value="C_TYPE_LECTIN_2"/>
    <property type="match status" value="1"/>
</dbReference>
<dbReference type="Pfam" id="PF02931">
    <property type="entry name" value="Neur_chan_LBD"/>
    <property type="match status" value="1"/>
</dbReference>
<dbReference type="SMART" id="SM00159">
    <property type="entry name" value="PTX"/>
    <property type="match status" value="1"/>
</dbReference>
<dbReference type="InterPro" id="IPR006201">
    <property type="entry name" value="Neur_channel"/>
</dbReference>
<comment type="caution">
    <text evidence="12">The sequence shown here is derived from an EMBL/GenBank/DDBJ whole genome shotgun (WGS) entry which is preliminary data.</text>
</comment>
<dbReference type="SUPFAM" id="SSF63712">
    <property type="entry name" value="Nicotinic receptor ligand binding domain-like"/>
    <property type="match status" value="1"/>
</dbReference>
<evidence type="ECO:0000313" key="12">
    <source>
        <dbReference type="EMBL" id="KAK8397293.1"/>
    </source>
</evidence>
<feature type="disulfide bond" evidence="6">
    <location>
        <begin position="512"/>
        <end position="527"/>
    </location>
</feature>
<dbReference type="PROSITE" id="PS50068">
    <property type="entry name" value="LDLRA_2"/>
    <property type="match status" value="1"/>
</dbReference>
<evidence type="ECO:0000256" key="6">
    <source>
        <dbReference type="PROSITE-ProRule" id="PRU00124"/>
    </source>
</evidence>
<reference evidence="12 13" key="1">
    <citation type="submission" date="2023-03" db="EMBL/GenBank/DDBJ databases">
        <title>High-quality genome of Scylla paramamosain provides insights in environmental adaptation.</title>
        <authorList>
            <person name="Zhang L."/>
        </authorList>
    </citation>
    <scope>NUCLEOTIDE SEQUENCE [LARGE SCALE GENOMIC DNA]</scope>
    <source>
        <strain evidence="12">LZ_2023a</strain>
        <tissue evidence="12">Muscle</tissue>
    </source>
</reference>
<dbReference type="InterPro" id="IPR001304">
    <property type="entry name" value="C-type_lectin-like"/>
</dbReference>
<dbReference type="InterPro" id="IPR038050">
    <property type="entry name" value="Neuro_actylchol_rec"/>
</dbReference>
<dbReference type="InterPro" id="IPR018000">
    <property type="entry name" value="Neurotransmitter_ion_chnl_CS"/>
</dbReference>
<dbReference type="Proteomes" id="UP001487740">
    <property type="component" value="Unassembled WGS sequence"/>
</dbReference>
<dbReference type="InterPro" id="IPR016186">
    <property type="entry name" value="C-type_lectin-like/link_sf"/>
</dbReference>
<sequence>MERRGRTEHETRDKNMEERERKCDSERERLPEVEEAREVQVLFQEDGIPSTSTYLRYLGTLPHLYQLTVCFRLHLLQARQEILIISYAHENYDNELYLGLSYEKQEVSVVCCQHRWSLDVGVTLRLRRWSSFCLAVDLHTRKTHVVQDGLLQGGHEGTLVAGGGEVRVAGGGTLFVGQEQDSPGGGFNEFQSLRGSVGDLRVYGEVLPLEQMKALTACQAPNALEEPLIDFSNVTGDFEVSDATLLEAPPPCDLRGEAFHVVFPEPRLFREAQQLCHVLGGAMAVPRNASENAALFQLAAATAAGCGDGTGDTLWLGVQGSPEQQAWLDVASATPVNYTNYDQRRGMTIEQPEVCVAFKGTRAVVGASRGSWVPRRCDLERCAACHFHALPIVRVRGLCAKSEFDKEYFLLAGGGEVAFSGVYYSLLAKLPPAANDSGVGDFGAWRLTRYDKPQVTATLARTSPTHYPLGLNTWTFANDVCGRGEARLRVTSCGMGEFSCDDGSCVGLTRRCDMEVNCPDGSDEAGCSVLRLPAGYNKMAPPPRPRPGSPVPVALHVTMLSVRAFDLTGFKFVCELEVRLSWHDARVTLRHLHRQETLNAVHLREEHAPWMPQMEFFGDAYTTSDVEERRSLLLARRASDPLPDDEENLWEDEVFAGSDNPLVLLNKLTVTTSCQFDLITFPFDTQTCRLGVVLLGMTKEYIALVPEDSGVTYLGKRKLLEYYLQSEKMVPYDEGKYSGQAVELTFRNLSTFYITSTYVPTFIIVVIGYLVFFFPLDDFNERIMVALTALLVEAAFFTQMSASIPQTAYLKLVDVWFVFCIISLFLVVVTVAFINWVRKCAPSILLRAKGSARRTQKEAVGARRVALAAWLNLLCRLVCPILTTLFLVFYLTMAALIEIPKLDITLVQ</sequence>
<keyword evidence="3 9" id="KW-1133">Transmembrane helix</keyword>
<dbReference type="InterPro" id="IPR002172">
    <property type="entry name" value="LDrepeatLR_classA_rpt"/>
</dbReference>
<comment type="subcellular location">
    <subcellularLocation>
        <location evidence="1">Membrane</location>
        <topology evidence="1">Multi-pass membrane protein</topology>
    </subcellularLocation>
</comment>
<dbReference type="Pfam" id="PF00059">
    <property type="entry name" value="Lectin_C"/>
    <property type="match status" value="1"/>
</dbReference>
<dbReference type="SMART" id="SM00192">
    <property type="entry name" value="LDLa"/>
    <property type="match status" value="1"/>
</dbReference>
<comment type="caution">
    <text evidence="7">Lacks conserved residue(s) required for the propagation of feature annotation.</text>
</comment>
<dbReference type="InterPro" id="IPR036719">
    <property type="entry name" value="Neuro-gated_channel_TM_sf"/>
</dbReference>
<dbReference type="GO" id="GO:0005230">
    <property type="term" value="F:extracellular ligand-gated monoatomic ion channel activity"/>
    <property type="evidence" value="ECO:0007669"/>
    <property type="project" value="InterPro"/>
</dbReference>
<feature type="transmembrane region" description="Helical" evidence="9">
    <location>
        <begin position="783"/>
        <end position="804"/>
    </location>
</feature>
<dbReference type="Gene3D" id="2.60.120.200">
    <property type="match status" value="1"/>
</dbReference>
<dbReference type="PRINTS" id="PR00895">
    <property type="entry name" value="PENTAXIN"/>
</dbReference>
<dbReference type="InterPro" id="IPR023415">
    <property type="entry name" value="LDLR_class-A_CS"/>
</dbReference>
<dbReference type="InterPro" id="IPR036734">
    <property type="entry name" value="Neur_chan_lig-bd_sf"/>
</dbReference>
<evidence type="ECO:0000256" key="2">
    <source>
        <dbReference type="ARBA" id="ARBA00022692"/>
    </source>
</evidence>
<gene>
    <name evidence="12" type="ORF">O3P69_004770</name>
</gene>
<dbReference type="CDD" id="cd00112">
    <property type="entry name" value="LDLa"/>
    <property type="match status" value="1"/>
</dbReference>
<dbReference type="InterPro" id="IPR001759">
    <property type="entry name" value="PTX_dom"/>
</dbReference>
<dbReference type="SUPFAM" id="SSF90112">
    <property type="entry name" value="Neurotransmitter-gated ion-channel transmembrane pore"/>
    <property type="match status" value="1"/>
</dbReference>
<dbReference type="InterPro" id="IPR036055">
    <property type="entry name" value="LDL_receptor-like_sf"/>
</dbReference>
<dbReference type="InterPro" id="IPR016187">
    <property type="entry name" value="CTDL_fold"/>
</dbReference>
<dbReference type="GO" id="GO:0016020">
    <property type="term" value="C:membrane"/>
    <property type="evidence" value="ECO:0007669"/>
    <property type="project" value="UniProtKB-SubCell"/>
</dbReference>
<dbReference type="Pfam" id="PF00057">
    <property type="entry name" value="Ldl_recept_a"/>
    <property type="match status" value="1"/>
</dbReference>
<keyword evidence="2 9" id="KW-0812">Transmembrane</keyword>
<dbReference type="Gene3D" id="1.20.58.390">
    <property type="entry name" value="Neurotransmitter-gated ion-channel transmembrane domain"/>
    <property type="match status" value="1"/>
</dbReference>
<name>A0AAW0UDI4_SCYPA</name>
<feature type="disulfide bond" evidence="6">
    <location>
        <begin position="493"/>
        <end position="505"/>
    </location>
</feature>
<dbReference type="PANTHER" id="PTHR18945">
    <property type="entry name" value="NEUROTRANSMITTER GATED ION CHANNEL"/>
    <property type="match status" value="1"/>
</dbReference>
<dbReference type="SUPFAM" id="SSF49899">
    <property type="entry name" value="Concanavalin A-like lectins/glucanases"/>
    <property type="match status" value="1"/>
</dbReference>
<organism evidence="12 13">
    <name type="scientific">Scylla paramamosain</name>
    <name type="common">Mud crab</name>
    <dbReference type="NCBI Taxonomy" id="85552"/>
    <lineage>
        <taxon>Eukaryota</taxon>
        <taxon>Metazoa</taxon>
        <taxon>Ecdysozoa</taxon>
        <taxon>Arthropoda</taxon>
        <taxon>Crustacea</taxon>
        <taxon>Multicrustacea</taxon>
        <taxon>Malacostraca</taxon>
        <taxon>Eumalacostraca</taxon>
        <taxon>Eucarida</taxon>
        <taxon>Decapoda</taxon>
        <taxon>Pleocyemata</taxon>
        <taxon>Brachyura</taxon>
        <taxon>Eubrachyura</taxon>
        <taxon>Portunoidea</taxon>
        <taxon>Portunidae</taxon>
        <taxon>Portuninae</taxon>
        <taxon>Scylla</taxon>
    </lineage>
</organism>
<dbReference type="PROSITE" id="PS51828">
    <property type="entry name" value="PTX_2"/>
    <property type="match status" value="1"/>
</dbReference>
<feature type="region of interest" description="Disordered" evidence="8">
    <location>
        <begin position="1"/>
        <end position="29"/>
    </location>
</feature>
<dbReference type="EMBL" id="JARAKH010000014">
    <property type="protein sequence ID" value="KAK8397293.1"/>
    <property type="molecule type" value="Genomic_DNA"/>
</dbReference>
<feature type="transmembrane region" description="Helical" evidence="9">
    <location>
        <begin position="757"/>
        <end position="776"/>
    </location>
</feature>
<evidence type="ECO:0000256" key="7">
    <source>
        <dbReference type="PROSITE-ProRule" id="PRU01172"/>
    </source>
</evidence>
<evidence type="ECO:0000256" key="3">
    <source>
        <dbReference type="ARBA" id="ARBA00022989"/>
    </source>
</evidence>
<proteinExistence type="predicted"/>
<protein>
    <submittedName>
        <fullName evidence="12">Uncharacterized protein</fullName>
    </submittedName>
</protein>
<dbReference type="InterPro" id="IPR006029">
    <property type="entry name" value="Neurotrans-gated_channel_TM"/>
</dbReference>
<evidence type="ECO:0000259" key="10">
    <source>
        <dbReference type="PROSITE" id="PS50041"/>
    </source>
</evidence>
<dbReference type="GO" id="GO:0004888">
    <property type="term" value="F:transmembrane signaling receptor activity"/>
    <property type="evidence" value="ECO:0007669"/>
    <property type="project" value="InterPro"/>
</dbReference>
<dbReference type="Pfam" id="PF00354">
    <property type="entry name" value="Pentaxin"/>
    <property type="match status" value="1"/>
</dbReference>
<dbReference type="Pfam" id="PF02932">
    <property type="entry name" value="Neur_chan_memb"/>
    <property type="match status" value="1"/>
</dbReference>
<feature type="transmembrane region" description="Helical" evidence="9">
    <location>
        <begin position="816"/>
        <end position="837"/>
    </location>
</feature>
<keyword evidence="13" id="KW-1185">Reference proteome</keyword>
<dbReference type="Gene3D" id="3.10.100.10">
    <property type="entry name" value="Mannose-Binding Protein A, subunit A"/>
    <property type="match status" value="1"/>
</dbReference>
<evidence type="ECO:0000259" key="11">
    <source>
        <dbReference type="PROSITE" id="PS51828"/>
    </source>
</evidence>
<evidence type="ECO:0000313" key="13">
    <source>
        <dbReference type="Proteomes" id="UP001487740"/>
    </source>
</evidence>
<dbReference type="PROSITE" id="PS01209">
    <property type="entry name" value="LDLRA_1"/>
    <property type="match status" value="1"/>
</dbReference>
<dbReference type="PROSITE" id="PS00236">
    <property type="entry name" value="NEUROTR_ION_CHANNEL"/>
    <property type="match status" value="1"/>
</dbReference>
<dbReference type="SUPFAM" id="SSF56436">
    <property type="entry name" value="C-type lectin-like"/>
    <property type="match status" value="1"/>
</dbReference>
<evidence type="ECO:0000256" key="8">
    <source>
        <dbReference type="SAM" id="MobiDB-lite"/>
    </source>
</evidence>
<dbReference type="InterPro" id="IPR013320">
    <property type="entry name" value="ConA-like_dom_sf"/>
</dbReference>
<feature type="domain" description="C-type lectin" evidence="10">
    <location>
        <begin position="254"/>
        <end position="386"/>
    </location>
</feature>
<dbReference type="AlphaFoldDB" id="A0AAW0UDI4"/>
<accession>A0AAW0UDI4</accession>
<dbReference type="Gene3D" id="2.70.170.10">
    <property type="entry name" value="Neurotransmitter-gated ion-channel ligand-binding domain"/>
    <property type="match status" value="1"/>
</dbReference>
<dbReference type="Gene3D" id="4.10.400.10">
    <property type="entry name" value="Low-density Lipoprotein Receptor"/>
    <property type="match status" value="1"/>
</dbReference>
<feature type="disulfide bond" evidence="6">
    <location>
        <begin position="500"/>
        <end position="518"/>
    </location>
</feature>
<evidence type="ECO:0000256" key="9">
    <source>
        <dbReference type="SAM" id="Phobius"/>
    </source>
</evidence>
<keyword evidence="4 9" id="KW-0472">Membrane</keyword>